<dbReference type="PANTHER" id="PTHR21963:SF1">
    <property type="entry name" value="SPERM-ASSOCIATED ANTIGEN 17"/>
    <property type="match status" value="1"/>
</dbReference>
<reference evidence="1 2" key="1">
    <citation type="submission" date="2021-02" db="EMBL/GenBank/DDBJ databases">
        <title>Variation within the Batrachochytrium salamandrivorans European outbreak.</title>
        <authorList>
            <person name="Kelly M."/>
            <person name="Pasmans F."/>
            <person name="Shea T.P."/>
            <person name="Munoz J.F."/>
            <person name="Carranza S."/>
            <person name="Cuomo C.A."/>
            <person name="Martel A."/>
        </authorList>
    </citation>
    <scope>NUCLEOTIDE SEQUENCE [LARGE SCALE GENOMIC DNA]</scope>
    <source>
        <strain evidence="1 2">AMFP18/2</strain>
    </source>
</reference>
<comment type="caution">
    <text evidence="1">The sequence shown here is derived from an EMBL/GenBank/DDBJ whole genome shotgun (WGS) entry which is preliminary data.</text>
</comment>
<dbReference type="InterPro" id="IPR001969">
    <property type="entry name" value="Aspartic_peptidase_AS"/>
</dbReference>
<keyword evidence="2" id="KW-1185">Reference proteome</keyword>
<accession>A0ABQ8F1M9</accession>
<dbReference type="PROSITE" id="PS00141">
    <property type="entry name" value="ASP_PROTEASE"/>
    <property type="match status" value="1"/>
</dbReference>
<name>A0ABQ8F1M9_9FUNG</name>
<evidence type="ECO:0008006" key="3">
    <source>
        <dbReference type="Google" id="ProtNLM"/>
    </source>
</evidence>
<evidence type="ECO:0000313" key="1">
    <source>
        <dbReference type="EMBL" id="KAH6590458.1"/>
    </source>
</evidence>
<gene>
    <name evidence="1" type="ORF">BASA50_009433</name>
</gene>
<sequence>MRRNDKISSASIAPITSYNLPINDNSWEACVFTIYQDQSLNGEFNQGRLQQLCDWISNGSRQRFSVLQREDLIAWALENTKTFDLCKEIKVLLDSGTTDVDLPDATLARLAKLWMMVSKQEGVEYKNSVRCLNGSIDPSIPPSDSIDMTKSKQIRADKDKERAISLNFKKPLNGLTPTTSGVSLQGKGNTGGSMIGIGSALPKLPDSIRTEQATIVPDLSRRKTKLRDKIGKGDAKPIPIGDEPSDGPDVYYFLKDFDSQGFFKALIEDYLVPVSTIFHIEDTTAVNNTPATAMRQVVSPLGSTSSNLNPTWMDLRSIALKSAESSLWKQIAWCSIQPSETKDSKEFFDVIAYKLYGVLEKRKEYQYYYNNNISINIPDLNHSLTVNNDLRYYNHLMNAVYKYDAVNETLILTLLLEHLDKITLDIVTLEDDVIPASEPSVLQEASNQTIFDDISLYFDRMTLGFVSNSKDISDKTYLDDTKPQNLSTPISMDKQTNYKKLIRFNNENQFSVASLNAIESMSLCPVDLLGRITNCFSRNCFTHFLKGIPNLPEIDPAWLSRERILQKTEFHRVCSTKLVEPTLNQFLTLSELADLLQDKCANPNTTLSLHSWCWSEALDSDTLTQVLERAMLDRPDATAKFSKWRGALLLSISSPGPLGAFRHEVTRIVEVPTKIGFTMFHDLYDNISDPHGASPWQDSVLAPQISTLKLAPTILIAPSPTPINTSKLSGVTSLATSHLQCEPHPSYVYSGMDQIIRIQEKTQFLYPSGGIIIRAHSNISQILGENSSNVISWDNNTISFSCNITSKSYGAYFTASFEDGSVFSCSTTTTGFHSQASTRDGQIVEFLDNGCLKLHRGGRLEKQGMKPDAEISRIIIPMGTVVCYFEDKSSQILYADGSVAHQSRWGKITTVSCNGVKGEQLKKPSIIDSIDQTTQVEDFTFIGQYKVSKEQSVSSKRTVITREDMVTIDYLENGTIVTGHADGTKFTSVPLVSSIIETSGYPTIYLEETKDTAVFSPSFLISRITQDDTLNNNSKLDASSNKDTIPKKNTLFSIKKNGISIEVEALGKVKIQLLSAECKPEAPSRVFNVDWHKGTMDHTDIDGRVFTIDETGKADVQDTNIFTCPNPHSFGGKLLKAALKTADSKAELLGNIPRLFVIHPDGSGDELITDKSIQAYVRNYSDSFFQVNEEVAEDPASICVTYISKPSSAMTQDSLLIYRQICRHSQLDEIVRGKVNKEFKQFQERREHRSVPTILPNMVDENLGSTEDKHSEERIILGQKRAETEDAIILNYLLKEDFALRGAHTEVHAPITNNKEVLQNLYFERSPTNLSTPDINTIIKNADDFQFWRKPRVLHLDMHKKEHSSSTNISKSYYTPLKIESTNIKYFDSPEGQAFLLSQKKVDLESTINHVNDSFGNGSNIDLSQDRVSQVYSTILDKQQSALSVGTRPLSPVNPLQTKPTKFITPIPEKKIELHQPVLAQAENTSRPIQENRAATSSLGVGSRKLILPKSLRASRPGAEPNQRYLKQEVEARRQVRTASTTVIKNSNANYGLGGFVVFPAYCRFGTIMQSGMAKVVLTMTNLGIDSTRYTVRQPKNAGIRAEFRHGIVAPGMSVQLIMLLHGADAAKHSMAEESGNIKISDEIQIVSEREILHIPITAGKFPVLILL</sequence>
<dbReference type="Proteomes" id="UP001648503">
    <property type="component" value="Unassembled WGS sequence"/>
</dbReference>
<dbReference type="Pfam" id="PF14874">
    <property type="entry name" value="PapD-like"/>
    <property type="match status" value="1"/>
</dbReference>
<dbReference type="PANTHER" id="PTHR21963">
    <property type="entry name" value="PF6"/>
    <property type="match status" value="1"/>
</dbReference>
<dbReference type="InterPro" id="IPR026173">
    <property type="entry name" value="SPAG17"/>
</dbReference>
<organism evidence="1 2">
    <name type="scientific">Batrachochytrium salamandrivorans</name>
    <dbReference type="NCBI Taxonomy" id="1357716"/>
    <lineage>
        <taxon>Eukaryota</taxon>
        <taxon>Fungi</taxon>
        <taxon>Fungi incertae sedis</taxon>
        <taxon>Chytridiomycota</taxon>
        <taxon>Chytridiomycota incertae sedis</taxon>
        <taxon>Chytridiomycetes</taxon>
        <taxon>Rhizophydiales</taxon>
        <taxon>Rhizophydiales incertae sedis</taxon>
        <taxon>Batrachochytrium</taxon>
    </lineage>
</organism>
<evidence type="ECO:0000313" key="2">
    <source>
        <dbReference type="Proteomes" id="UP001648503"/>
    </source>
</evidence>
<protein>
    <recommendedName>
        <fullName evidence="3">Calponin-homology (CH) domain-containing protein</fullName>
    </recommendedName>
</protein>
<dbReference type="EMBL" id="JAFCIX010000433">
    <property type="protein sequence ID" value="KAH6590458.1"/>
    <property type="molecule type" value="Genomic_DNA"/>
</dbReference>
<proteinExistence type="predicted"/>